<protein>
    <submittedName>
        <fullName evidence="1">Uncharacterized protein</fullName>
    </submittedName>
</protein>
<keyword evidence="2" id="KW-1185">Reference proteome</keyword>
<evidence type="ECO:0000313" key="1">
    <source>
        <dbReference type="EMBL" id="GBN85110.1"/>
    </source>
</evidence>
<feature type="non-terminal residue" evidence="1">
    <location>
        <position position="1"/>
    </location>
</feature>
<name>A0A4Y2SCV2_ARAVE</name>
<evidence type="ECO:0000313" key="2">
    <source>
        <dbReference type="Proteomes" id="UP000499080"/>
    </source>
</evidence>
<dbReference type="EMBL" id="BGPR01020626">
    <property type="protein sequence ID" value="GBN85110.1"/>
    <property type="molecule type" value="Genomic_DNA"/>
</dbReference>
<accession>A0A4Y2SCV2</accession>
<proteinExistence type="predicted"/>
<dbReference type="Proteomes" id="UP000499080">
    <property type="component" value="Unassembled WGS sequence"/>
</dbReference>
<comment type="caution">
    <text evidence="1">The sequence shown here is derived from an EMBL/GenBank/DDBJ whole genome shotgun (WGS) entry which is preliminary data.</text>
</comment>
<sequence>QKKWRSCWDCGLYSSYSYWCVLLHAHSPEKEVSPFELKNPLVWTCVTSICH</sequence>
<gene>
    <name evidence="1" type="ORF">AVEN_222235_1</name>
</gene>
<organism evidence="1 2">
    <name type="scientific">Araneus ventricosus</name>
    <name type="common">Orbweaver spider</name>
    <name type="synonym">Epeira ventricosa</name>
    <dbReference type="NCBI Taxonomy" id="182803"/>
    <lineage>
        <taxon>Eukaryota</taxon>
        <taxon>Metazoa</taxon>
        <taxon>Ecdysozoa</taxon>
        <taxon>Arthropoda</taxon>
        <taxon>Chelicerata</taxon>
        <taxon>Arachnida</taxon>
        <taxon>Araneae</taxon>
        <taxon>Araneomorphae</taxon>
        <taxon>Entelegynae</taxon>
        <taxon>Araneoidea</taxon>
        <taxon>Araneidae</taxon>
        <taxon>Araneus</taxon>
    </lineage>
</organism>
<reference evidence="1 2" key="1">
    <citation type="journal article" date="2019" name="Sci. Rep.">
        <title>Orb-weaving spider Araneus ventricosus genome elucidates the spidroin gene catalogue.</title>
        <authorList>
            <person name="Kono N."/>
            <person name="Nakamura H."/>
            <person name="Ohtoshi R."/>
            <person name="Moran D.A.P."/>
            <person name="Shinohara A."/>
            <person name="Yoshida Y."/>
            <person name="Fujiwara M."/>
            <person name="Mori M."/>
            <person name="Tomita M."/>
            <person name="Arakawa K."/>
        </authorList>
    </citation>
    <scope>NUCLEOTIDE SEQUENCE [LARGE SCALE GENOMIC DNA]</scope>
</reference>
<dbReference type="AlphaFoldDB" id="A0A4Y2SCV2"/>